<dbReference type="OrthoDB" id="10331380at2759"/>
<evidence type="ECO:0000313" key="2">
    <source>
        <dbReference type="Proteomes" id="UP000249293"/>
    </source>
</evidence>
<protein>
    <submittedName>
        <fullName evidence="1">Uncharacterized protein</fullName>
    </submittedName>
</protein>
<dbReference type="AlphaFoldDB" id="A0A2U9R996"/>
<gene>
    <name evidence="1" type="ORF">C5L36_0D02410</name>
</gene>
<name>A0A2U9R996_PICKU</name>
<dbReference type="EMBL" id="CP028776">
    <property type="protein sequence ID" value="AWU77498.1"/>
    <property type="molecule type" value="Genomic_DNA"/>
</dbReference>
<keyword evidence="2" id="KW-1185">Reference proteome</keyword>
<evidence type="ECO:0000313" key="1">
    <source>
        <dbReference type="EMBL" id="AWU77498.1"/>
    </source>
</evidence>
<sequence>MLTTKTSHSRKKCHIQNKLRRFGIKLNRWWIYYWYTGNPEDDPTLLTSRPRNTPLISLRNDEYCRYISQNVFVQVRGNNFWKSPSNFNIGGVRNPLQQINVGVPILSPKRHSKRKQNLHIIRNPEIYQDEDKENIAVKCILIPEEPTERYKEEINIVDTEETNSLDSFERILRGSIDSTYGKLFSLHFCKPIVGKERKKPFCEESYTSEKRVQSNLLPLIISEPSDGVNDPTSGKTIDNMILQKWDRHIIQQTEAVVFGFDEDQIDMQGGLKVQKSSDGVANNNPKLEEGGDLGNLLPLEVNSILSEDEIALIPLIQKAEFFTKDTTLRDNHTQPLLTVRCSFESCDEIKEYQAKHGVGKYIVETTNSIPMKKRADKSFYRNAIFKIPYSKSKESDEITLGFQLLGKIRHCFHQILGGRGTVKVTKIEQHNEEQKIKNGHVSHLHQWESCHDVGAHKYNDSESSVFGAGAGAGTVAGAKGENMVTNKSPDPGLIYKTESLFFGDYNIDFFCKENGDNLTQRFACIQNITSQK</sequence>
<dbReference type="RefSeq" id="XP_029322975.1">
    <property type="nucleotide sequence ID" value="XM_029467115.1"/>
</dbReference>
<dbReference type="GeneID" id="40385327"/>
<dbReference type="KEGG" id="pkz:C5L36_0D02410"/>
<dbReference type="VEuPathDB" id="FungiDB:C5L36_0D02410"/>
<accession>A0A2U9R996</accession>
<reference evidence="1 2" key="1">
    <citation type="submission" date="2018-06" db="EMBL/GenBank/DDBJ databases">
        <title>Population genomics shows no distinction between pathogenic Candida krusei and environmental Pichia kudriavzevii: One species, four names.</title>
        <authorList>
            <person name="Douglass A.P."/>
            <person name="Offei B."/>
            <person name="Braun-Galleani S."/>
            <person name="Coughlan A.Y."/>
            <person name="Martos A."/>
            <person name="Ortiz-Merino R.A."/>
            <person name="Byrne K.P."/>
            <person name="Wolfe K.H."/>
        </authorList>
    </citation>
    <scope>NUCLEOTIDE SEQUENCE [LARGE SCALE GENOMIC DNA]</scope>
    <source>
        <strain evidence="1 2">CBS573</strain>
    </source>
</reference>
<dbReference type="Proteomes" id="UP000249293">
    <property type="component" value="Chromosome 4"/>
</dbReference>
<proteinExistence type="predicted"/>
<organism evidence="1 2">
    <name type="scientific">Pichia kudriavzevii</name>
    <name type="common">Yeast</name>
    <name type="synonym">Issatchenkia orientalis</name>
    <dbReference type="NCBI Taxonomy" id="4909"/>
    <lineage>
        <taxon>Eukaryota</taxon>
        <taxon>Fungi</taxon>
        <taxon>Dikarya</taxon>
        <taxon>Ascomycota</taxon>
        <taxon>Saccharomycotina</taxon>
        <taxon>Pichiomycetes</taxon>
        <taxon>Pichiales</taxon>
        <taxon>Pichiaceae</taxon>
        <taxon>Pichia</taxon>
    </lineage>
</organism>